<reference evidence="2 3" key="1">
    <citation type="journal article" date="2015" name="Nature">
        <title>rRNA introns, odd ribosomes, and small enigmatic genomes across a large radiation of phyla.</title>
        <authorList>
            <person name="Brown C.T."/>
            <person name="Hug L.A."/>
            <person name="Thomas B.C."/>
            <person name="Sharon I."/>
            <person name="Castelle C.J."/>
            <person name="Singh A."/>
            <person name="Wilkins M.J."/>
            <person name="Williams K.H."/>
            <person name="Banfield J.F."/>
        </authorList>
    </citation>
    <scope>NUCLEOTIDE SEQUENCE [LARGE SCALE GENOMIC DNA]</scope>
</reference>
<proteinExistence type="predicted"/>
<dbReference type="GO" id="GO:0016747">
    <property type="term" value="F:acyltransferase activity, transferring groups other than amino-acyl groups"/>
    <property type="evidence" value="ECO:0007669"/>
    <property type="project" value="InterPro"/>
</dbReference>
<sequence>MSKEVRVAEATVDDAVRVNATVIEFDEPYDQRHFEERINGKNHLILVGSVDGKPAGYMVSYEDERYPNSFYLWMAGVNPENRGQGVLKALMEHQESWAKEKGYAKLILKTRNERREMLSFLVKYDWNFIEVMPKEKIENTEILVEKVIA</sequence>
<feature type="domain" description="N-acetyltransferase" evidence="1">
    <location>
        <begin position="5"/>
        <end position="149"/>
    </location>
</feature>
<dbReference type="CDD" id="cd04301">
    <property type="entry name" value="NAT_SF"/>
    <property type="match status" value="1"/>
</dbReference>
<dbReference type="Proteomes" id="UP000034292">
    <property type="component" value="Unassembled WGS sequence"/>
</dbReference>
<comment type="caution">
    <text evidence="2">The sequence shown here is derived from an EMBL/GenBank/DDBJ whole genome shotgun (WGS) entry which is preliminary data.</text>
</comment>
<dbReference type="SUPFAM" id="SSF55729">
    <property type="entry name" value="Acyl-CoA N-acyltransferases (Nat)"/>
    <property type="match status" value="1"/>
</dbReference>
<dbReference type="InterPro" id="IPR016181">
    <property type="entry name" value="Acyl_CoA_acyltransferase"/>
</dbReference>
<accession>A0A0G0TU51</accession>
<dbReference type="AlphaFoldDB" id="A0A0G0TU51"/>
<dbReference type="EMBL" id="LBZV01000001">
    <property type="protein sequence ID" value="KKR78361.1"/>
    <property type="molecule type" value="Genomic_DNA"/>
</dbReference>
<dbReference type="Gene3D" id="3.40.630.30">
    <property type="match status" value="1"/>
</dbReference>
<evidence type="ECO:0000313" key="2">
    <source>
        <dbReference type="EMBL" id="KKR78361.1"/>
    </source>
</evidence>
<organism evidence="2 3">
    <name type="scientific">Candidatus Curtissbacteria bacterium GW2011_GWA1_40_9</name>
    <dbReference type="NCBI Taxonomy" id="1618408"/>
    <lineage>
        <taxon>Bacteria</taxon>
        <taxon>Candidatus Curtissiibacteriota</taxon>
    </lineage>
</organism>
<dbReference type="Pfam" id="PF00583">
    <property type="entry name" value="Acetyltransf_1"/>
    <property type="match status" value="1"/>
</dbReference>
<protein>
    <recommendedName>
        <fullName evidence="1">N-acetyltransferase domain-containing protein</fullName>
    </recommendedName>
</protein>
<dbReference type="InterPro" id="IPR000182">
    <property type="entry name" value="GNAT_dom"/>
</dbReference>
<name>A0A0G0TU51_9BACT</name>
<gene>
    <name evidence="2" type="ORF">UU23_C0001G0125</name>
</gene>
<evidence type="ECO:0000259" key="1">
    <source>
        <dbReference type="PROSITE" id="PS51186"/>
    </source>
</evidence>
<dbReference type="PROSITE" id="PS51186">
    <property type="entry name" value="GNAT"/>
    <property type="match status" value="1"/>
</dbReference>
<evidence type="ECO:0000313" key="3">
    <source>
        <dbReference type="Proteomes" id="UP000034292"/>
    </source>
</evidence>
<dbReference type="STRING" id="1618408.UU23_C0001G0125"/>